<dbReference type="STRING" id="4097.A0A1S3Z2P7"/>
<proteinExistence type="predicted"/>
<organism evidence="2">
    <name type="scientific">Nicotiana tabacum</name>
    <name type="common">Common tobacco</name>
    <dbReference type="NCBI Taxonomy" id="4097"/>
    <lineage>
        <taxon>Eukaryota</taxon>
        <taxon>Viridiplantae</taxon>
        <taxon>Streptophyta</taxon>
        <taxon>Embryophyta</taxon>
        <taxon>Tracheophyta</taxon>
        <taxon>Spermatophyta</taxon>
        <taxon>Magnoliopsida</taxon>
        <taxon>eudicotyledons</taxon>
        <taxon>Gunneridae</taxon>
        <taxon>Pentapetalae</taxon>
        <taxon>asterids</taxon>
        <taxon>lamiids</taxon>
        <taxon>Solanales</taxon>
        <taxon>Solanaceae</taxon>
        <taxon>Nicotianoideae</taxon>
        <taxon>Nicotianeae</taxon>
        <taxon>Nicotiana</taxon>
    </lineage>
</organism>
<evidence type="ECO:0000313" key="2">
    <source>
        <dbReference type="RefSeq" id="XP_016458422.1"/>
    </source>
</evidence>
<reference evidence="2" key="1">
    <citation type="submission" date="2025-08" db="UniProtKB">
        <authorList>
            <consortium name="RefSeq"/>
        </authorList>
    </citation>
    <scope>IDENTIFICATION</scope>
</reference>
<dbReference type="KEGG" id="nta:107782100"/>
<sequence length="339" mass="37774">MTILAAYVDDILLTGNNQEEISEIKSFLDSEFRIKDLGESSYFLGMELLHEPGGIILTRRKFAIDLISEFDSLQSRDVCTPLDSHIKLTADSGELLLDPTIYRRLLGKLNFLTNTQPDLSFTIQTLSQYMQSPRSGHYQAALHTLQYVRNDPSLGLFFSSEPSFQILGYCDADWASCSDTRRLVSGFFLSIGGCPISWKSKKQQVISLSSAEAEYRSIQRLVAELSWIVRLLADISISPSLPVSVHCDNQVAIHIAKNSVFHERTKHIKSDCHFVREKLLDGLISLSFVPTTAQIADIFTKGLAGPLHRSFLGKLGVRSTGSHLKGGVNRTLTKDASKY</sequence>
<feature type="domain" description="Reverse transcriptase Ty1/copia-type" evidence="1">
    <location>
        <begin position="3"/>
        <end position="82"/>
    </location>
</feature>
<protein>
    <submittedName>
        <fullName evidence="2">Uncharacterized mitochondrial protein AtMg00810-like</fullName>
    </submittedName>
</protein>
<dbReference type="PaxDb" id="4097-A0A1S3Z2P7"/>
<dbReference type="OrthoDB" id="414945at2759"/>
<dbReference type="AlphaFoldDB" id="A0A1S3Z2P7"/>
<name>A0A1S3Z2P7_TOBAC</name>
<dbReference type="PANTHER" id="PTHR11439">
    <property type="entry name" value="GAG-POL-RELATED RETROTRANSPOSON"/>
    <property type="match status" value="1"/>
</dbReference>
<dbReference type="SUPFAM" id="SSF56672">
    <property type="entry name" value="DNA/RNA polymerases"/>
    <property type="match status" value="1"/>
</dbReference>
<dbReference type="PANTHER" id="PTHR11439:SF498">
    <property type="entry name" value="DNAK FAMILY PROTEIN"/>
    <property type="match status" value="1"/>
</dbReference>
<dbReference type="RefSeq" id="XP_016458422.1">
    <property type="nucleotide sequence ID" value="XM_016602936.1"/>
</dbReference>
<dbReference type="Pfam" id="PF07727">
    <property type="entry name" value="RVT_2"/>
    <property type="match status" value="1"/>
</dbReference>
<dbReference type="InterPro" id="IPR013103">
    <property type="entry name" value="RVT_2"/>
</dbReference>
<dbReference type="CDD" id="cd09272">
    <property type="entry name" value="RNase_HI_RT_Ty1"/>
    <property type="match status" value="1"/>
</dbReference>
<accession>A0A1S3Z2P7</accession>
<gene>
    <name evidence="2" type="primary">LOC107782100</name>
</gene>
<evidence type="ECO:0000259" key="1">
    <source>
        <dbReference type="Pfam" id="PF07727"/>
    </source>
</evidence>
<dbReference type="OMA" id="HKPREHA"/>
<dbReference type="InterPro" id="IPR043502">
    <property type="entry name" value="DNA/RNA_pol_sf"/>
</dbReference>